<dbReference type="InterPro" id="IPR037069">
    <property type="entry name" value="AcylCoA_DH/ox_N_sf"/>
</dbReference>
<dbReference type="GO" id="GO:0050660">
    <property type="term" value="F:flavin adenine dinucleotide binding"/>
    <property type="evidence" value="ECO:0007669"/>
    <property type="project" value="InterPro"/>
</dbReference>
<proteinExistence type="inferred from homology"/>
<keyword evidence="4" id="KW-0274">FAD</keyword>
<keyword evidence="5" id="KW-0560">Oxidoreductase</keyword>
<accession>A0A7Y6NMW3</accession>
<gene>
    <name evidence="9" type="ORF">HQN59_10030</name>
</gene>
<evidence type="ECO:0000256" key="3">
    <source>
        <dbReference type="ARBA" id="ARBA00022630"/>
    </source>
</evidence>
<dbReference type="InterPro" id="IPR013786">
    <property type="entry name" value="AcylCoA_DH/ox_N"/>
</dbReference>
<dbReference type="Pfam" id="PF02771">
    <property type="entry name" value="Acyl-CoA_dh_N"/>
    <property type="match status" value="1"/>
</dbReference>
<dbReference type="AlphaFoldDB" id="A0A7Y6NMW3"/>
<dbReference type="EMBL" id="JABWMJ010000004">
    <property type="protein sequence ID" value="NUZ06100.1"/>
    <property type="molecule type" value="Genomic_DNA"/>
</dbReference>
<dbReference type="PANTHER" id="PTHR43884">
    <property type="entry name" value="ACYL-COA DEHYDROGENASE"/>
    <property type="match status" value="1"/>
</dbReference>
<evidence type="ECO:0000313" key="9">
    <source>
        <dbReference type="EMBL" id="NUZ06100.1"/>
    </source>
</evidence>
<dbReference type="Pfam" id="PF02770">
    <property type="entry name" value="Acyl-CoA_dh_M"/>
    <property type="match status" value="1"/>
</dbReference>
<evidence type="ECO:0000259" key="7">
    <source>
        <dbReference type="Pfam" id="PF02770"/>
    </source>
</evidence>
<comment type="cofactor">
    <cofactor evidence="1">
        <name>FAD</name>
        <dbReference type="ChEBI" id="CHEBI:57692"/>
    </cofactor>
</comment>
<dbReference type="Proteomes" id="UP000529637">
    <property type="component" value="Unassembled WGS sequence"/>
</dbReference>
<dbReference type="Gene3D" id="1.20.140.10">
    <property type="entry name" value="Butyryl-CoA Dehydrogenase, subunit A, domain 3"/>
    <property type="match status" value="1"/>
</dbReference>
<dbReference type="InterPro" id="IPR036250">
    <property type="entry name" value="AcylCo_DH-like_C"/>
</dbReference>
<protein>
    <submittedName>
        <fullName evidence="9">Acyl-CoA dehydrogenase family protein</fullName>
    </submittedName>
</protein>
<evidence type="ECO:0000259" key="8">
    <source>
        <dbReference type="Pfam" id="PF02771"/>
    </source>
</evidence>
<dbReference type="Pfam" id="PF00441">
    <property type="entry name" value="Acyl-CoA_dh_1"/>
    <property type="match status" value="1"/>
</dbReference>
<feature type="domain" description="Acyl-CoA oxidase/dehydrogenase middle" evidence="7">
    <location>
        <begin position="120"/>
        <end position="215"/>
    </location>
</feature>
<evidence type="ECO:0000256" key="2">
    <source>
        <dbReference type="ARBA" id="ARBA00009347"/>
    </source>
</evidence>
<dbReference type="FunFam" id="1.10.540.10:FF:000002">
    <property type="entry name" value="Acyl-CoA dehydrogenase FadE19"/>
    <property type="match status" value="1"/>
</dbReference>
<dbReference type="SUPFAM" id="SSF56645">
    <property type="entry name" value="Acyl-CoA dehydrogenase NM domain-like"/>
    <property type="match status" value="1"/>
</dbReference>
<dbReference type="FunFam" id="1.20.140.10:FF:000001">
    <property type="entry name" value="Acyl-CoA dehydrogenase"/>
    <property type="match status" value="1"/>
</dbReference>
<evidence type="ECO:0000259" key="6">
    <source>
        <dbReference type="Pfam" id="PF00441"/>
    </source>
</evidence>
<dbReference type="InterPro" id="IPR009075">
    <property type="entry name" value="AcylCo_DH/oxidase_C"/>
</dbReference>
<dbReference type="InterPro" id="IPR006089">
    <property type="entry name" value="Acyl-CoA_DH_CS"/>
</dbReference>
<sequence>MRFTEEQLALRDAVRRFTEKEITPHAAEIDESDRFPDGWRRAMGEMGLLQMWVPEEYGGPGGDLTSVCIAKEETARGSLTASTLCCNNSIGLILPLVHFGTDEQKRTYLPRSARGELMAAVAMTEPHAGSDVSGMKTRAVRQPNGDWVINGQKCWITWAEVADVVLVFAKTGDGPPHENISCFLVDVKTPGFRLGRKEKKMGRNGAPNHEIFFDEMVVPGDALVGEEGKGFSACMRILDLNRPTIAASSLGLAQAALDLSVAYCKERRAFGKPIGQFQGMQFKLADMAMKIEAARHMLYGICDEIDSGDLSRLQVIASMCKCYVTDIAMEVTTEAVSVFGANGYSKEYPLERMMRDAKLNQIIEGTNEIHRMVIGRALVR</sequence>
<name>A0A7Y6NMW3_9BURK</name>
<dbReference type="SUPFAM" id="SSF47203">
    <property type="entry name" value="Acyl-CoA dehydrogenase C-terminal domain-like"/>
    <property type="match status" value="1"/>
</dbReference>
<dbReference type="PIRSF" id="PIRSF016578">
    <property type="entry name" value="HsaA"/>
    <property type="match status" value="1"/>
</dbReference>
<keyword evidence="3" id="KW-0285">Flavoprotein</keyword>
<feature type="domain" description="Acyl-CoA dehydrogenase/oxidase C-terminal" evidence="6">
    <location>
        <begin position="228"/>
        <end position="378"/>
    </location>
</feature>
<evidence type="ECO:0000256" key="1">
    <source>
        <dbReference type="ARBA" id="ARBA00001974"/>
    </source>
</evidence>
<organism evidence="9 10">
    <name type="scientific">Piscinibacter koreensis</name>
    <dbReference type="NCBI Taxonomy" id="2742824"/>
    <lineage>
        <taxon>Bacteria</taxon>
        <taxon>Pseudomonadati</taxon>
        <taxon>Pseudomonadota</taxon>
        <taxon>Betaproteobacteria</taxon>
        <taxon>Burkholderiales</taxon>
        <taxon>Sphaerotilaceae</taxon>
        <taxon>Piscinibacter</taxon>
    </lineage>
</organism>
<dbReference type="PANTHER" id="PTHR43884:SF12">
    <property type="entry name" value="ISOVALERYL-COA DEHYDROGENASE, MITOCHONDRIAL-RELATED"/>
    <property type="match status" value="1"/>
</dbReference>
<dbReference type="Gene3D" id="2.40.110.10">
    <property type="entry name" value="Butyryl-CoA Dehydrogenase, subunit A, domain 2"/>
    <property type="match status" value="1"/>
</dbReference>
<evidence type="ECO:0000256" key="5">
    <source>
        <dbReference type="ARBA" id="ARBA00023002"/>
    </source>
</evidence>
<dbReference type="InterPro" id="IPR046373">
    <property type="entry name" value="Acyl-CoA_Oxase/DH_mid-dom_sf"/>
</dbReference>
<reference evidence="9 10" key="1">
    <citation type="submission" date="2020-06" db="EMBL/GenBank/DDBJ databases">
        <title>Schlegella sp. ID0723 isolated from air conditioner.</title>
        <authorList>
            <person name="Kim D.Y."/>
            <person name="Kim D.-U."/>
        </authorList>
    </citation>
    <scope>NUCLEOTIDE SEQUENCE [LARGE SCALE GENOMIC DNA]</scope>
    <source>
        <strain evidence="9 10">ID0723</strain>
    </source>
</reference>
<dbReference type="InterPro" id="IPR006091">
    <property type="entry name" value="Acyl-CoA_Oxase/DH_mid-dom"/>
</dbReference>
<keyword evidence="10" id="KW-1185">Reference proteome</keyword>
<dbReference type="Gene3D" id="1.10.540.10">
    <property type="entry name" value="Acyl-CoA dehydrogenase/oxidase, N-terminal domain"/>
    <property type="match status" value="1"/>
</dbReference>
<dbReference type="FunFam" id="2.40.110.10:FF:000002">
    <property type="entry name" value="Acyl-CoA dehydrogenase fadE12"/>
    <property type="match status" value="1"/>
</dbReference>
<evidence type="ECO:0000313" key="10">
    <source>
        <dbReference type="Proteomes" id="UP000529637"/>
    </source>
</evidence>
<dbReference type="InterPro" id="IPR009100">
    <property type="entry name" value="AcylCoA_DH/oxidase_NM_dom_sf"/>
</dbReference>
<evidence type="ECO:0000256" key="4">
    <source>
        <dbReference type="ARBA" id="ARBA00022827"/>
    </source>
</evidence>
<dbReference type="GO" id="GO:0003995">
    <property type="term" value="F:acyl-CoA dehydrogenase activity"/>
    <property type="evidence" value="ECO:0007669"/>
    <property type="project" value="InterPro"/>
</dbReference>
<comment type="similarity">
    <text evidence="2">Belongs to the acyl-CoA dehydrogenase family.</text>
</comment>
<dbReference type="PROSITE" id="PS00072">
    <property type="entry name" value="ACYL_COA_DH_1"/>
    <property type="match status" value="1"/>
</dbReference>
<comment type="caution">
    <text evidence="9">The sequence shown here is derived from an EMBL/GenBank/DDBJ whole genome shotgun (WGS) entry which is preliminary data.</text>
</comment>
<feature type="domain" description="Acyl-CoA dehydrogenase/oxidase N-terminal" evidence="8">
    <location>
        <begin position="4"/>
        <end position="116"/>
    </location>
</feature>
<dbReference type="RefSeq" id="WP_176068756.1">
    <property type="nucleotide sequence ID" value="NZ_JABWMJ010000004.1"/>
</dbReference>